<gene>
    <name evidence="1" type="ORF">PSON_ATCC_30995.1.T0430031</name>
</gene>
<organism evidence="1 2">
    <name type="scientific">Paramecium sonneborni</name>
    <dbReference type="NCBI Taxonomy" id="65129"/>
    <lineage>
        <taxon>Eukaryota</taxon>
        <taxon>Sar</taxon>
        <taxon>Alveolata</taxon>
        <taxon>Ciliophora</taxon>
        <taxon>Intramacronucleata</taxon>
        <taxon>Oligohymenophorea</taxon>
        <taxon>Peniculida</taxon>
        <taxon>Parameciidae</taxon>
        <taxon>Paramecium</taxon>
    </lineage>
</organism>
<comment type="caution">
    <text evidence="1">The sequence shown here is derived from an EMBL/GenBank/DDBJ whole genome shotgun (WGS) entry which is preliminary data.</text>
</comment>
<name>A0A8S1MYK9_9CILI</name>
<accession>A0A8S1MYK9</accession>
<protein>
    <submittedName>
        <fullName evidence="1">Uncharacterized protein</fullName>
    </submittedName>
</protein>
<sequence>MMLRCPSILEKSLFGFGLKQGKCLSSQNKSQFPGNIITNIIVYSIQCIMKKVRQQLLNLHYRNRKTQSWILQNVKSRDHGIIQMSDILKIVIT</sequence>
<proteinExistence type="predicted"/>
<evidence type="ECO:0000313" key="2">
    <source>
        <dbReference type="Proteomes" id="UP000692954"/>
    </source>
</evidence>
<evidence type="ECO:0000313" key="1">
    <source>
        <dbReference type="EMBL" id="CAD8082123.1"/>
    </source>
</evidence>
<keyword evidence="2" id="KW-1185">Reference proteome</keyword>
<reference evidence="1" key="1">
    <citation type="submission" date="2021-01" db="EMBL/GenBank/DDBJ databases">
        <authorList>
            <consortium name="Genoscope - CEA"/>
            <person name="William W."/>
        </authorList>
    </citation>
    <scope>NUCLEOTIDE SEQUENCE</scope>
</reference>
<dbReference type="Proteomes" id="UP000692954">
    <property type="component" value="Unassembled WGS sequence"/>
</dbReference>
<dbReference type="AlphaFoldDB" id="A0A8S1MYK9"/>
<dbReference type="EMBL" id="CAJJDN010000043">
    <property type="protein sequence ID" value="CAD8082123.1"/>
    <property type="molecule type" value="Genomic_DNA"/>
</dbReference>